<name>A0A1G2BYS1_9BACT</name>
<feature type="domain" description="Thioredoxin" evidence="13">
    <location>
        <begin position="10"/>
        <end position="153"/>
    </location>
</feature>
<evidence type="ECO:0000256" key="10">
    <source>
        <dbReference type="ARBA" id="ARBA00038489"/>
    </source>
</evidence>
<evidence type="ECO:0000256" key="1">
    <source>
        <dbReference type="ARBA" id="ARBA00003330"/>
    </source>
</evidence>
<comment type="caution">
    <text evidence="14">The sequence shown here is derived from an EMBL/GenBank/DDBJ whole genome shotgun (WGS) entry which is preliminary data.</text>
</comment>
<evidence type="ECO:0000256" key="5">
    <source>
        <dbReference type="ARBA" id="ARBA00022862"/>
    </source>
</evidence>
<dbReference type="PANTHER" id="PTHR42801">
    <property type="entry name" value="THIOREDOXIN-DEPENDENT PEROXIDE REDUCTASE"/>
    <property type="match status" value="1"/>
</dbReference>
<dbReference type="AlphaFoldDB" id="A0A1G2BYS1"/>
<protein>
    <recommendedName>
        <fullName evidence="3">thioredoxin-dependent peroxiredoxin</fullName>
        <ecNumber evidence="3">1.11.1.24</ecNumber>
    </recommendedName>
    <alternativeName>
        <fullName evidence="9">Thioredoxin peroxidase</fullName>
    </alternativeName>
</protein>
<comment type="subunit">
    <text evidence="2">Monomer.</text>
</comment>
<evidence type="ECO:0000259" key="13">
    <source>
        <dbReference type="PROSITE" id="PS51352"/>
    </source>
</evidence>
<comment type="similarity">
    <text evidence="10">Belongs to the peroxiredoxin family. BCP/PrxQ subfamily.</text>
</comment>
<proteinExistence type="inferred from homology"/>
<evidence type="ECO:0000256" key="3">
    <source>
        <dbReference type="ARBA" id="ARBA00013017"/>
    </source>
</evidence>
<organism evidence="14 15">
    <name type="scientific">Candidatus Komeilibacteria bacterium RIFOXYC1_FULL_37_11</name>
    <dbReference type="NCBI Taxonomy" id="1798555"/>
    <lineage>
        <taxon>Bacteria</taxon>
        <taxon>Candidatus Komeiliibacteriota</taxon>
    </lineage>
</organism>
<dbReference type="InterPro" id="IPR000866">
    <property type="entry name" value="AhpC/TSA"/>
</dbReference>
<dbReference type="GO" id="GO:0034599">
    <property type="term" value="P:cellular response to oxidative stress"/>
    <property type="evidence" value="ECO:0007669"/>
    <property type="project" value="TreeGrafter"/>
</dbReference>
<dbReference type="EMBL" id="MHKQ01000012">
    <property type="protein sequence ID" value="OGY94106.1"/>
    <property type="molecule type" value="Genomic_DNA"/>
</dbReference>
<dbReference type="Pfam" id="PF00578">
    <property type="entry name" value="AhpC-TSA"/>
    <property type="match status" value="1"/>
</dbReference>
<sequence length="153" mass="17564">MSVYQDIPPIKIGDQAPLFSLKNQSGEEISLKNYLGKRNVLLIFYPGDNTPGCTKQLCALRDDFTKLKELDIEVLGINPADEKSHQDFINNYRFPFDLLIDKDHQVAQKYKALKFMFGHESVKRSVILIDKKGKIIFLQRGLPKNQEILKALK</sequence>
<dbReference type="InterPro" id="IPR036249">
    <property type="entry name" value="Thioredoxin-like_sf"/>
</dbReference>
<gene>
    <name evidence="14" type="ORF">A2406_01445</name>
</gene>
<dbReference type="InterPro" id="IPR013766">
    <property type="entry name" value="Thioredoxin_domain"/>
</dbReference>
<comment type="function">
    <text evidence="1">Thiol-specific peroxidase that catalyzes the reduction of hydrogen peroxide and organic hydroperoxides to water and alcohols, respectively. Plays a role in cell protection against oxidative stress by detoxifying peroxides and as sensor of hydrogen peroxide-mediated signaling events.</text>
</comment>
<dbReference type="EC" id="1.11.1.24" evidence="3"/>
<feature type="active site" description="Cysteine sulfenic acid (-SOH) intermediate; for peroxidase activity" evidence="12">
    <location>
        <position position="53"/>
    </location>
</feature>
<evidence type="ECO:0000256" key="11">
    <source>
        <dbReference type="ARBA" id="ARBA00049091"/>
    </source>
</evidence>
<keyword evidence="4" id="KW-0575">Peroxidase</keyword>
<accession>A0A1G2BYS1</accession>
<dbReference type="PANTHER" id="PTHR42801:SF4">
    <property type="entry name" value="AHPC_TSA FAMILY PROTEIN"/>
    <property type="match status" value="1"/>
</dbReference>
<evidence type="ECO:0000256" key="9">
    <source>
        <dbReference type="ARBA" id="ARBA00032824"/>
    </source>
</evidence>
<evidence type="ECO:0000256" key="4">
    <source>
        <dbReference type="ARBA" id="ARBA00022559"/>
    </source>
</evidence>
<evidence type="ECO:0000313" key="14">
    <source>
        <dbReference type="EMBL" id="OGY94106.1"/>
    </source>
</evidence>
<dbReference type="InterPro" id="IPR050924">
    <property type="entry name" value="Peroxiredoxin_BCP/PrxQ"/>
</dbReference>
<dbReference type="SUPFAM" id="SSF52833">
    <property type="entry name" value="Thioredoxin-like"/>
    <property type="match status" value="1"/>
</dbReference>
<dbReference type="GO" id="GO:0045454">
    <property type="term" value="P:cell redox homeostasis"/>
    <property type="evidence" value="ECO:0007669"/>
    <property type="project" value="TreeGrafter"/>
</dbReference>
<comment type="catalytic activity">
    <reaction evidence="11">
        <text>a hydroperoxide + [thioredoxin]-dithiol = an alcohol + [thioredoxin]-disulfide + H2O</text>
        <dbReference type="Rhea" id="RHEA:62620"/>
        <dbReference type="Rhea" id="RHEA-COMP:10698"/>
        <dbReference type="Rhea" id="RHEA-COMP:10700"/>
        <dbReference type="ChEBI" id="CHEBI:15377"/>
        <dbReference type="ChEBI" id="CHEBI:29950"/>
        <dbReference type="ChEBI" id="CHEBI:30879"/>
        <dbReference type="ChEBI" id="CHEBI:35924"/>
        <dbReference type="ChEBI" id="CHEBI:50058"/>
        <dbReference type="EC" id="1.11.1.24"/>
    </reaction>
</comment>
<evidence type="ECO:0000256" key="12">
    <source>
        <dbReference type="PIRSR" id="PIRSR000239-1"/>
    </source>
</evidence>
<evidence type="ECO:0000256" key="8">
    <source>
        <dbReference type="ARBA" id="ARBA00023284"/>
    </source>
</evidence>
<keyword evidence="5" id="KW-0049">Antioxidant</keyword>
<dbReference type="Proteomes" id="UP000177626">
    <property type="component" value="Unassembled WGS sequence"/>
</dbReference>
<evidence type="ECO:0000256" key="2">
    <source>
        <dbReference type="ARBA" id="ARBA00011245"/>
    </source>
</evidence>
<dbReference type="PIRSF" id="PIRSF000239">
    <property type="entry name" value="AHPC"/>
    <property type="match status" value="1"/>
</dbReference>
<keyword evidence="6" id="KW-0560">Oxidoreductase</keyword>
<evidence type="ECO:0000313" key="15">
    <source>
        <dbReference type="Proteomes" id="UP000177626"/>
    </source>
</evidence>
<dbReference type="InterPro" id="IPR024706">
    <property type="entry name" value="Peroxiredoxin_AhpC-typ"/>
</dbReference>
<reference evidence="14 15" key="1">
    <citation type="journal article" date="2016" name="Nat. Commun.">
        <title>Thousands of microbial genomes shed light on interconnected biogeochemical processes in an aquifer system.</title>
        <authorList>
            <person name="Anantharaman K."/>
            <person name="Brown C.T."/>
            <person name="Hug L.A."/>
            <person name="Sharon I."/>
            <person name="Castelle C.J."/>
            <person name="Probst A.J."/>
            <person name="Thomas B.C."/>
            <person name="Singh A."/>
            <person name="Wilkins M.J."/>
            <person name="Karaoz U."/>
            <person name="Brodie E.L."/>
            <person name="Williams K.H."/>
            <person name="Hubbard S.S."/>
            <person name="Banfield J.F."/>
        </authorList>
    </citation>
    <scope>NUCLEOTIDE SEQUENCE [LARGE SCALE GENOMIC DNA]</scope>
</reference>
<evidence type="ECO:0000256" key="7">
    <source>
        <dbReference type="ARBA" id="ARBA00023157"/>
    </source>
</evidence>
<dbReference type="Gene3D" id="3.40.30.10">
    <property type="entry name" value="Glutaredoxin"/>
    <property type="match status" value="1"/>
</dbReference>
<keyword evidence="8" id="KW-0676">Redox-active center</keyword>
<dbReference type="CDD" id="cd03017">
    <property type="entry name" value="PRX_BCP"/>
    <property type="match status" value="1"/>
</dbReference>
<dbReference type="PROSITE" id="PS51352">
    <property type="entry name" value="THIOREDOXIN_2"/>
    <property type="match status" value="1"/>
</dbReference>
<dbReference type="GO" id="GO:0005737">
    <property type="term" value="C:cytoplasm"/>
    <property type="evidence" value="ECO:0007669"/>
    <property type="project" value="TreeGrafter"/>
</dbReference>
<evidence type="ECO:0000256" key="6">
    <source>
        <dbReference type="ARBA" id="ARBA00023002"/>
    </source>
</evidence>
<keyword evidence="7" id="KW-1015">Disulfide bond</keyword>
<dbReference type="GO" id="GO:0008379">
    <property type="term" value="F:thioredoxin peroxidase activity"/>
    <property type="evidence" value="ECO:0007669"/>
    <property type="project" value="TreeGrafter"/>
</dbReference>